<name>A0AAW1QER4_9CHLO</name>
<dbReference type="EMBL" id="JALJOR010000003">
    <property type="protein sequence ID" value="KAK9819907.1"/>
    <property type="molecule type" value="Genomic_DNA"/>
</dbReference>
<comment type="caution">
    <text evidence="2">The sequence shown here is derived from an EMBL/GenBank/DDBJ whole genome shotgun (WGS) entry which is preliminary data.</text>
</comment>
<proteinExistence type="predicted"/>
<accession>A0AAW1QER4</accession>
<feature type="transmembrane region" description="Helical" evidence="1">
    <location>
        <begin position="133"/>
        <end position="152"/>
    </location>
</feature>
<keyword evidence="3" id="KW-1185">Reference proteome</keyword>
<sequence>MALVLQLPTSVLQTTGPVAEGRGYSNPDGRGNPTAYALLAAAWAGSAAFLAAAPQKAAEFVFLADSQPAVQEPLFRILALGLLAAATVNWVEKGAAENGDLDETIHRRANGSLSFLAPANLSLTTLSFLTNPILNPAAALVVGTLSAAQWWVAGRNYAKYSPEGANPSKILKSFISDFTDLREVDGLNSTIYAALTASFVVAGFAYLFAPEPTLTAIFGDADPKTASDVFLWQLIGSGIATVVGPMAFTQKEAAIQNNFSVPAKRTLMAGLAAASAGHVAVLAPLLGTERAGPLLFPLGFVWGVSAVASALIAIKPKE</sequence>
<feature type="transmembrane region" description="Helical" evidence="1">
    <location>
        <begin position="34"/>
        <end position="53"/>
    </location>
</feature>
<evidence type="ECO:0000313" key="3">
    <source>
        <dbReference type="Proteomes" id="UP001489004"/>
    </source>
</evidence>
<dbReference type="AlphaFoldDB" id="A0AAW1QER4"/>
<feature type="transmembrane region" description="Helical" evidence="1">
    <location>
        <begin position="229"/>
        <end position="248"/>
    </location>
</feature>
<feature type="transmembrane region" description="Helical" evidence="1">
    <location>
        <begin position="294"/>
        <end position="314"/>
    </location>
</feature>
<dbReference type="Proteomes" id="UP001489004">
    <property type="component" value="Unassembled WGS sequence"/>
</dbReference>
<feature type="transmembrane region" description="Helical" evidence="1">
    <location>
        <begin position="191"/>
        <end position="209"/>
    </location>
</feature>
<keyword evidence="1" id="KW-0812">Transmembrane</keyword>
<keyword evidence="1" id="KW-1133">Transmembrane helix</keyword>
<gene>
    <name evidence="2" type="ORF">WJX72_003826</name>
</gene>
<organism evidence="2 3">
    <name type="scientific">[Myrmecia] bisecta</name>
    <dbReference type="NCBI Taxonomy" id="41462"/>
    <lineage>
        <taxon>Eukaryota</taxon>
        <taxon>Viridiplantae</taxon>
        <taxon>Chlorophyta</taxon>
        <taxon>core chlorophytes</taxon>
        <taxon>Trebouxiophyceae</taxon>
        <taxon>Trebouxiales</taxon>
        <taxon>Trebouxiaceae</taxon>
        <taxon>Myrmecia</taxon>
    </lineage>
</organism>
<protein>
    <submittedName>
        <fullName evidence="2">Uncharacterized protein</fullName>
    </submittedName>
</protein>
<feature type="transmembrane region" description="Helical" evidence="1">
    <location>
        <begin position="269"/>
        <end position="288"/>
    </location>
</feature>
<feature type="transmembrane region" description="Helical" evidence="1">
    <location>
        <begin position="74"/>
        <end position="91"/>
    </location>
</feature>
<evidence type="ECO:0000256" key="1">
    <source>
        <dbReference type="SAM" id="Phobius"/>
    </source>
</evidence>
<keyword evidence="1" id="KW-0472">Membrane</keyword>
<evidence type="ECO:0000313" key="2">
    <source>
        <dbReference type="EMBL" id="KAK9819907.1"/>
    </source>
</evidence>
<reference evidence="2 3" key="1">
    <citation type="journal article" date="2024" name="Nat. Commun.">
        <title>Phylogenomics reveals the evolutionary origins of lichenization in chlorophyte algae.</title>
        <authorList>
            <person name="Puginier C."/>
            <person name="Libourel C."/>
            <person name="Otte J."/>
            <person name="Skaloud P."/>
            <person name="Haon M."/>
            <person name="Grisel S."/>
            <person name="Petersen M."/>
            <person name="Berrin J.G."/>
            <person name="Delaux P.M."/>
            <person name="Dal Grande F."/>
            <person name="Keller J."/>
        </authorList>
    </citation>
    <scope>NUCLEOTIDE SEQUENCE [LARGE SCALE GENOMIC DNA]</scope>
    <source>
        <strain evidence="2 3">SAG 2043</strain>
    </source>
</reference>